<dbReference type="Proteomes" id="UP000662783">
    <property type="component" value="Chromosome"/>
</dbReference>
<sequence length="139" mass="15869">MSSIQFHPNELLLVYNDPNSTTGKQTRAYAKSVSNNVNEVDLRNVKLTTTLWKEIVNMLKLHPEEIMDKGSKAFQEKIADNHYTMTGLLDALAHTPELLKAPIAIYHNRAVFCQKPTDILRLEVNSKTSFKVPPHLRRD</sequence>
<dbReference type="Pfam" id="PF03960">
    <property type="entry name" value="ArsC"/>
    <property type="match status" value="1"/>
</dbReference>
<protein>
    <submittedName>
        <fullName evidence="3">Glutaredoxin</fullName>
    </submittedName>
</protein>
<dbReference type="InterPro" id="IPR036249">
    <property type="entry name" value="Thioredoxin-like_sf"/>
</dbReference>
<proteinExistence type="inferred from homology"/>
<evidence type="ECO:0000256" key="1">
    <source>
        <dbReference type="ARBA" id="ARBA00007198"/>
    </source>
</evidence>
<dbReference type="EMBL" id="CP070608">
    <property type="protein sequence ID" value="QSE96660.1"/>
    <property type="molecule type" value="Genomic_DNA"/>
</dbReference>
<dbReference type="AlphaFoldDB" id="A0A974WEX1"/>
<dbReference type="KEGG" id="fuv:JR347_13795"/>
<evidence type="ECO:0000313" key="3">
    <source>
        <dbReference type="EMBL" id="QSE96660.1"/>
    </source>
</evidence>
<dbReference type="InterPro" id="IPR006660">
    <property type="entry name" value="Arsenate_reductase-like"/>
</dbReference>
<evidence type="ECO:0000313" key="4">
    <source>
        <dbReference type="Proteomes" id="UP000662783"/>
    </source>
</evidence>
<name>A0A974WEX1_9BACT</name>
<accession>A0A974WEX1</accession>
<dbReference type="SUPFAM" id="SSF52833">
    <property type="entry name" value="Thioredoxin-like"/>
    <property type="match status" value="1"/>
</dbReference>
<dbReference type="PROSITE" id="PS51353">
    <property type="entry name" value="ARSC"/>
    <property type="match status" value="1"/>
</dbReference>
<reference evidence="3" key="1">
    <citation type="submission" date="2021-02" db="EMBL/GenBank/DDBJ databases">
        <title>Fulvivirga sp. S481 isolated from sea water.</title>
        <authorList>
            <person name="Bae S.S."/>
            <person name="Baek K."/>
        </authorList>
    </citation>
    <scope>NUCLEOTIDE SEQUENCE</scope>
    <source>
        <strain evidence="3">S481</strain>
    </source>
</reference>
<gene>
    <name evidence="3" type="ORF">JR347_13795</name>
</gene>
<dbReference type="RefSeq" id="WP_205721174.1">
    <property type="nucleotide sequence ID" value="NZ_CP070608.1"/>
</dbReference>
<evidence type="ECO:0000256" key="2">
    <source>
        <dbReference type="PROSITE-ProRule" id="PRU01282"/>
    </source>
</evidence>
<dbReference type="Gene3D" id="3.40.30.10">
    <property type="entry name" value="Glutaredoxin"/>
    <property type="match status" value="1"/>
</dbReference>
<comment type="similarity">
    <text evidence="1 2">Belongs to the ArsC family.</text>
</comment>
<organism evidence="3 4">
    <name type="scientific">Fulvivirga lutea</name>
    <dbReference type="NCBI Taxonomy" id="2810512"/>
    <lineage>
        <taxon>Bacteria</taxon>
        <taxon>Pseudomonadati</taxon>
        <taxon>Bacteroidota</taxon>
        <taxon>Cytophagia</taxon>
        <taxon>Cytophagales</taxon>
        <taxon>Fulvivirgaceae</taxon>
        <taxon>Fulvivirga</taxon>
    </lineage>
</organism>
<keyword evidence="4" id="KW-1185">Reference proteome</keyword>